<gene>
    <name evidence="2" type="ORF">AV274_1872</name>
</gene>
<comment type="similarity">
    <text evidence="1">Belongs to the Mo25 family.</text>
</comment>
<evidence type="ECO:0000313" key="3">
    <source>
        <dbReference type="Proteomes" id="UP000078348"/>
    </source>
</evidence>
<sequence length="223" mass="25460">MISQEGEDILMCLVNGCGDPNLTATCGTMLRQCIAVRCIHQLLFSKPSLIEPLFTSYAFDSNFDVSSDALQSIHDLLTKNKQLVSVALNPKLPLYSQVFGWYRNLICSDQYIIMRIVIKMLAEFLLDKINFDIMLDFVSSAENLKLFMTLLCSKYPTIQFEAFNVFKIFVANPDKSDDVKTILCLNRHELLQFLPSFLSDKTDEVFVEEKRYVTSIINQLNPA</sequence>
<accession>A0A196SKF0</accession>
<dbReference type="Proteomes" id="UP000078348">
    <property type="component" value="Unassembled WGS sequence"/>
</dbReference>
<dbReference type="GO" id="GO:0043539">
    <property type="term" value="F:protein serine/threonine kinase activator activity"/>
    <property type="evidence" value="ECO:0007669"/>
    <property type="project" value="TreeGrafter"/>
</dbReference>
<dbReference type="InterPro" id="IPR011989">
    <property type="entry name" value="ARM-like"/>
</dbReference>
<dbReference type="InterPro" id="IPR016024">
    <property type="entry name" value="ARM-type_fold"/>
</dbReference>
<dbReference type="SUPFAM" id="SSF48371">
    <property type="entry name" value="ARM repeat"/>
    <property type="match status" value="1"/>
</dbReference>
<dbReference type="Pfam" id="PF08569">
    <property type="entry name" value="Mo25"/>
    <property type="match status" value="1"/>
</dbReference>
<reference evidence="2 3" key="1">
    <citation type="submission" date="2016-05" db="EMBL/GenBank/DDBJ databases">
        <title>Nuclear genome of Blastocystis sp. subtype 1 NandII.</title>
        <authorList>
            <person name="Gentekaki E."/>
            <person name="Curtis B."/>
            <person name="Stairs C."/>
            <person name="Eme L."/>
            <person name="Herman E."/>
            <person name="Klimes V."/>
            <person name="Arias M.C."/>
            <person name="Elias M."/>
            <person name="Hilliou F."/>
            <person name="Klute M."/>
            <person name="Malik S.-B."/>
            <person name="Pightling A."/>
            <person name="Rachubinski R."/>
            <person name="Salas D."/>
            <person name="Schlacht A."/>
            <person name="Suga H."/>
            <person name="Archibald J."/>
            <person name="Ball S.G."/>
            <person name="Clark G."/>
            <person name="Dacks J."/>
            <person name="Van Der Giezen M."/>
            <person name="Tsaousis A."/>
            <person name="Roger A."/>
        </authorList>
    </citation>
    <scope>NUCLEOTIDE SEQUENCE [LARGE SCALE GENOMIC DNA]</scope>
    <source>
        <strain evidence="3">ATCC 50177 / NandII</strain>
    </source>
</reference>
<protein>
    <submittedName>
        <fullName evidence="2">Calcium-binding protein 39-like protein</fullName>
    </submittedName>
</protein>
<name>A0A196SKF0_BLAHN</name>
<dbReference type="PANTHER" id="PTHR10182">
    <property type="entry name" value="CALCIUM-BINDING PROTEIN 39-RELATED"/>
    <property type="match status" value="1"/>
</dbReference>
<organism evidence="2 3">
    <name type="scientific">Blastocystis sp. subtype 1 (strain ATCC 50177 / NandII)</name>
    <dbReference type="NCBI Taxonomy" id="478820"/>
    <lineage>
        <taxon>Eukaryota</taxon>
        <taxon>Sar</taxon>
        <taxon>Stramenopiles</taxon>
        <taxon>Bigyra</taxon>
        <taxon>Opalozoa</taxon>
        <taxon>Opalinata</taxon>
        <taxon>Blastocystidae</taxon>
        <taxon>Blastocystis</taxon>
    </lineage>
</organism>
<dbReference type="Gene3D" id="1.25.10.10">
    <property type="entry name" value="Leucine-rich Repeat Variant"/>
    <property type="match status" value="1"/>
</dbReference>
<evidence type="ECO:0000256" key="1">
    <source>
        <dbReference type="ARBA" id="ARBA00011012"/>
    </source>
</evidence>
<dbReference type="EMBL" id="LXWW01000084">
    <property type="protein sequence ID" value="OAO16399.1"/>
    <property type="molecule type" value="Genomic_DNA"/>
</dbReference>
<dbReference type="STRING" id="478820.A0A196SKF0"/>
<dbReference type="GO" id="GO:0035556">
    <property type="term" value="P:intracellular signal transduction"/>
    <property type="evidence" value="ECO:0007669"/>
    <property type="project" value="TreeGrafter"/>
</dbReference>
<comment type="caution">
    <text evidence="2">The sequence shown here is derived from an EMBL/GenBank/DDBJ whole genome shotgun (WGS) entry which is preliminary data.</text>
</comment>
<evidence type="ECO:0000313" key="2">
    <source>
        <dbReference type="EMBL" id="OAO16399.1"/>
    </source>
</evidence>
<proteinExistence type="inferred from homology"/>
<dbReference type="InterPro" id="IPR013878">
    <property type="entry name" value="Mo25"/>
</dbReference>
<dbReference type="PANTHER" id="PTHR10182:SF3">
    <property type="entry name" value="PROTEIN MO25"/>
    <property type="match status" value="1"/>
</dbReference>
<dbReference type="OrthoDB" id="609103at2759"/>
<keyword evidence="3" id="KW-1185">Reference proteome</keyword>
<dbReference type="AlphaFoldDB" id="A0A196SKF0"/>